<keyword evidence="3" id="KW-1185">Reference proteome</keyword>
<proteinExistence type="predicted"/>
<evidence type="ECO:0000256" key="1">
    <source>
        <dbReference type="SAM" id="MobiDB-lite"/>
    </source>
</evidence>
<organism evidence="2 3">
    <name type="scientific">Virgisporangium aurantiacum</name>
    <dbReference type="NCBI Taxonomy" id="175570"/>
    <lineage>
        <taxon>Bacteria</taxon>
        <taxon>Bacillati</taxon>
        <taxon>Actinomycetota</taxon>
        <taxon>Actinomycetes</taxon>
        <taxon>Micromonosporales</taxon>
        <taxon>Micromonosporaceae</taxon>
        <taxon>Virgisporangium</taxon>
    </lineage>
</organism>
<protein>
    <submittedName>
        <fullName evidence="2">Uncharacterized protein</fullName>
    </submittedName>
</protein>
<dbReference type="AlphaFoldDB" id="A0A8J4E7N2"/>
<dbReference type="EMBL" id="BOPG01000127">
    <property type="protein sequence ID" value="GIJ64736.1"/>
    <property type="molecule type" value="Genomic_DNA"/>
</dbReference>
<name>A0A8J4E7N2_9ACTN</name>
<evidence type="ECO:0000313" key="2">
    <source>
        <dbReference type="EMBL" id="GIJ64736.1"/>
    </source>
</evidence>
<dbReference type="Proteomes" id="UP000612585">
    <property type="component" value="Unassembled WGS sequence"/>
</dbReference>
<gene>
    <name evidence="2" type="ORF">Vau01_122520</name>
</gene>
<evidence type="ECO:0000313" key="3">
    <source>
        <dbReference type="Proteomes" id="UP000612585"/>
    </source>
</evidence>
<comment type="caution">
    <text evidence="2">The sequence shown here is derived from an EMBL/GenBank/DDBJ whole genome shotgun (WGS) entry which is preliminary data.</text>
</comment>
<accession>A0A8J4E7N2</accession>
<feature type="region of interest" description="Disordered" evidence="1">
    <location>
        <begin position="1"/>
        <end position="25"/>
    </location>
</feature>
<reference evidence="2" key="1">
    <citation type="submission" date="2021-01" db="EMBL/GenBank/DDBJ databases">
        <title>Whole genome shotgun sequence of Virgisporangium aurantiacum NBRC 16421.</title>
        <authorList>
            <person name="Komaki H."/>
            <person name="Tamura T."/>
        </authorList>
    </citation>
    <scope>NUCLEOTIDE SEQUENCE</scope>
    <source>
        <strain evidence="2">NBRC 16421</strain>
    </source>
</reference>
<sequence>MVTTGSALTRPIRLSEGRPPTAALAPLTDRQNRHMSTAHHDIEHLIVAQHVFAGNRFWAALDPEAGLTGRY</sequence>